<dbReference type="EMBL" id="MU150278">
    <property type="protein sequence ID" value="KAF9461868.1"/>
    <property type="molecule type" value="Genomic_DNA"/>
</dbReference>
<sequence length="204" mass="20779">MTQFPNERVGGSAPAIPATLSLADLLQALALAGITLRVGTADSEPVLPEQPLNASHTPSTPTNTPPPPATGSNVVTPPPTQAMGSTLTLGVSGGVVTQEVGTDTAAQSGGGVAAGKARAQDVEGPCADCAARGCLPPPSEDDESGANGSGDSSVRWYSVTAGLYFTLPHMSAWTPRGQQKSVWTPHGVRVELRVDSVQTHLDSY</sequence>
<evidence type="ECO:0000256" key="1">
    <source>
        <dbReference type="SAM" id="MobiDB-lite"/>
    </source>
</evidence>
<reference evidence="2" key="1">
    <citation type="submission" date="2020-11" db="EMBL/GenBank/DDBJ databases">
        <authorList>
            <consortium name="DOE Joint Genome Institute"/>
            <person name="Ahrendt S."/>
            <person name="Riley R."/>
            <person name="Andreopoulos W."/>
            <person name="Labutti K."/>
            <person name="Pangilinan J."/>
            <person name="Ruiz-Duenas F.J."/>
            <person name="Barrasa J.M."/>
            <person name="Sanchez-Garcia M."/>
            <person name="Camarero S."/>
            <person name="Miyauchi S."/>
            <person name="Serrano A."/>
            <person name="Linde D."/>
            <person name="Babiker R."/>
            <person name="Drula E."/>
            <person name="Ayuso-Fernandez I."/>
            <person name="Pacheco R."/>
            <person name="Padilla G."/>
            <person name="Ferreira P."/>
            <person name="Barriuso J."/>
            <person name="Kellner H."/>
            <person name="Castanera R."/>
            <person name="Alfaro M."/>
            <person name="Ramirez L."/>
            <person name="Pisabarro A.G."/>
            <person name="Kuo A."/>
            <person name="Tritt A."/>
            <person name="Lipzen A."/>
            <person name="He G."/>
            <person name="Yan M."/>
            <person name="Ng V."/>
            <person name="Cullen D."/>
            <person name="Martin F."/>
            <person name="Rosso M.-N."/>
            <person name="Henrissat B."/>
            <person name="Hibbett D."/>
            <person name="Martinez A.T."/>
            <person name="Grigoriev I.V."/>
        </authorList>
    </citation>
    <scope>NUCLEOTIDE SEQUENCE</scope>
    <source>
        <strain evidence="2">CBS 247.69</strain>
    </source>
</reference>
<proteinExistence type="predicted"/>
<feature type="compositionally biased region" description="Low complexity" evidence="1">
    <location>
        <begin position="53"/>
        <end position="62"/>
    </location>
</feature>
<dbReference type="AlphaFoldDB" id="A0A9P5Y229"/>
<dbReference type="Proteomes" id="UP000807353">
    <property type="component" value="Unassembled WGS sequence"/>
</dbReference>
<comment type="caution">
    <text evidence="2">The sequence shown here is derived from an EMBL/GenBank/DDBJ whole genome shotgun (WGS) entry which is preliminary data.</text>
</comment>
<evidence type="ECO:0000313" key="3">
    <source>
        <dbReference type="Proteomes" id="UP000807353"/>
    </source>
</evidence>
<name>A0A9P5Y229_9AGAR</name>
<gene>
    <name evidence="2" type="ORF">BDZ94DRAFT_1237362</name>
</gene>
<accession>A0A9P5Y229</accession>
<protein>
    <submittedName>
        <fullName evidence="2">Uncharacterized protein</fullName>
    </submittedName>
</protein>
<evidence type="ECO:0000313" key="2">
    <source>
        <dbReference type="EMBL" id="KAF9461868.1"/>
    </source>
</evidence>
<feature type="region of interest" description="Disordered" evidence="1">
    <location>
        <begin position="45"/>
        <end position="87"/>
    </location>
</feature>
<keyword evidence="3" id="KW-1185">Reference proteome</keyword>
<organism evidence="2 3">
    <name type="scientific">Collybia nuda</name>
    <dbReference type="NCBI Taxonomy" id="64659"/>
    <lineage>
        <taxon>Eukaryota</taxon>
        <taxon>Fungi</taxon>
        <taxon>Dikarya</taxon>
        <taxon>Basidiomycota</taxon>
        <taxon>Agaricomycotina</taxon>
        <taxon>Agaricomycetes</taxon>
        <taxon>Agaricomycetidae</taxon>
        <taxon>Agaricales</taxon>
        <taxon>Tricholomatineae</taxon>
        <taxon>Clitocybaceae</taxon>
        <taxon>Collybia</taxon>
    </lineage>
</organism>